<keyword evidence="2" id="KW-1185">Reference proteome</keyword>
<dbReference type="Proteomes" id="UP000186040">
    <property type="component" value="Unassembled WGS sequence"/>
</dbReference>
<gene>
    <name evidence="1" type="ORF">BJP25_26720</name>
</gene>
<sequence length="210" mass="23208">MTERPIIDAGPGLNFLSIGKERLLIEVLGPLSTPETVRDEMMRKAERDSRFQRVGATLPKLVPRWLEVLSDNRTSELDAVVSRMTQVPMETRQRNSKDLGETMVVAHAVVAAEAGKEVTVLMDDGQGIKMAVLEIRRIERLRAGGRPVGNVRLVKTETVLQRAAGGPHIPDRGAMRSIYTQKRGLDDGLPPIDSTYLLSPATWSTRVTSE</sequence>
<proteinExistence type="predicted"/>
<dbReference type="AlphaFoldDB" id="A0A1Q9LGX0"/>
<accession>A0A1Q9LGX0</accession>
<name>A0A1Q9LGX0_9PSEU</name>
<organism evidence="1 2">
    <name type="scientific">Actinokineospora bangkokensis</name>
    <dbReference type="NCBI Taxonomy" id="1193682"/>
    <lineage>
        <taxon>Bacteria</taxon>
        <taxon>Bacillati</taxon>
        <taxon>Actinomycetota</taxon>
        <taxon>Actinomycetes</taxon>
        <taxon>Pseudonocardiales</taxon>
        <taxon>Pseudonocardiaceae</taxon>
        <taxon>Actinokineospora</taxon>
    </lineage>
</organism>
<reference evidence="1 2" key="1">
    <citation type="submission" date="2016-10" db="EMBL/GenBank/DDBJ databases">
        <title>The Draft Genome Sequence of Actinokineospora bangkokensis 44EHWT reveals the biosynthetic pathway of antifungal compounds Thailandins with unusual extender unit butylmalonyl-CoA.</title>
        <authorList>
            <person name="Greule A."/>
            <person name="Intra B."/>
            <person name="Flemming S."/>
            <person name="Rommel M.G."/>
            <person name="Panbangred W."/>
            <person name="Bechthold A."/>
        </authorList>
    </citation>
    <scope>NUCLEOTIDE SEQUENCE [LARGE SCALE GENOMIC DNA]</scope>
    <source>
        <strain evidence="1 2">44EHW</strain>
    </source>
</reference>
<dbReference type="OrthoDB" id="3216000at2"/>
<dbReference type="STRING" id="1193682.BJP25_26720"/>
<evidence type="ECO:0000313" key="1">
    <source>
        <dbReference type="EMBL" id="OLR91266.1"/>
    </source>
</evidence>
<dbReference type="EMBL" id="MKQR01000025">
    <property type="protein sequence ID" value="OLR91266.1"/>
    <property type="molecule type" value="Genomic_DNA"/>
</dbReference>
<comment type="caution">
    <text evidence="1">The sequence shown here is derived from an EMBL/GenBank/DDBJ whole genome shotgun (WGS) entry which is preliminary data.</text>
</comment>
<protein>
    <submittedName>
        <fullName evidence="1">Uncharacterized protein</fullName>
    </submittedName>
</protein>
<dbReference type="RefSeq" id="WP_075976923.1">
    <property type="nucleotide sequence ID" value="NZ_MKQR01000025.1"/>
</dbReference>
<evidence type="ECO:0000313" key="2">
    <source>
        <dbReference type="Proteomes" id="UP000186040"/>
    </source>
</evidence>